<protein>
    <recommendedName>
        <fullName evidence="3">Cytochrome c1</fullName>
    </recommendedName>
</protein>
<keyword evidence="12 14" id="KW-0472">Membrane</keyword>
<keyword evidence="7 14" id="KW-0812">Transmembrane</keyword>
<keyword evidence="11 13" id="KW-0408">Iron</keyword>
<organism evidence="17 18">
    <name type="scientific">Thermohalobaculum xanthum</name>
    <dbReference type="NCBI Taxonomy" id="2753746"/>
    <lineage>
        <taxon>Bacteria</taxon>
        <taxon>Pseudomonadati</taxon>
        <taxon>Pseudomonadota</taxon>
        <taxon>Alphaproteobacteria</taxon>
        <taxon>Rhodobacterales</taxon>
        <taxon>Paracoccaceae</taxon>
        <taxon>Thermohalobaculum</taxon>
    </lineage>
</organism>
<dbReference type="RefSeq" id="WP_200611137.1">
    <property type="nucleotide sequence ID" value="NZ_JAEHHL010000008.1"/>
</dbReference>
<dbReference type="Gene3D" id="1.20.5.100">
    <property type="entry name" value="Cytochrome c1, transmembrane anchor, C-terminal"/>
    <property type="match status" value="1"/>
</dbReference>
<evidence type="ECO:0000256" key="4">
    <source>
        <dbReference type="ARBA" id="ARBA00022448"/>
    </source>
</evidence>
<keyword evidence="4" id="KW-0813">Transport</keyword>
<dbReference type="SUPFAM" id="SSF81496">
    <property type="entry name" value="Cytochrome c1 subunit of cytochrome bc1 complex (Ubiquinol-cytochrome c reductase), transmembrane anchor"/>
    <property type="match status" value="1"/>
</dbReference>
<evidence type="ECO:0000256" key="14">
    <source>
        <dbReference type="SAM" id="Phobius"/>
    </source>
</evidence>
<comment type="caution">
    <text evidence="17">The sequence shown here is derived from an EMBL/GenBank/DDBJ whole genome shotgun (WGS) entry which is preliminary data.</text>
</comment>
<accession>A0A8J7SFV6</accession>
<dbReference type="AlphaFoldDB" id="A0A8J7SFV6"/>
<feature type="signal peptide" evidence="15">
    <location>
        <begin position="1"/>
        <end position="23"/>
    </location>
</feature>
<comment type="subcellular location">
    <subcellularLocation>
        <location evidence="1">Membrane</location>
    </subcellularLocation>
</comment>
<keyword evidence="18" id="KW-1185">Reference proteome</keyword>
<evidence type="ECO:0000256" key="6">
    <source>
        <dbReference type="ARBA" id="ARBA00022660"/>
    </source>
</evidence>
<dbReference type="PRINTS" id="PR00603">
    <property type="entry name" value="CYTOCHROMEC1"/>
</dbReference>
<dbReference type="PANTHER" id="PTHR10266">
    <property type="entry name" value="CYTOCHROME C1"/>
    <property type="match status" value="1"/>
</dbReference>
<evidence type="ECO:0000313" key="17">
    <source>
        <dbReference type="EMBL" id="MBK0400396.1"/>
    </source>
</evidence>
<dbReference type="GO" id="GO:0009055">
    <property type="term" value="F:electron transfer activity"/>
    <property type="evidence" value="ECO:0007669"/>
    <property type="project" value="InterPro"/>
</dbReference>
<evidence type="ECO:0000256" key="12">
    <source>
        <dbReference type="ARBA" id="ARBA00023136"/>
    </source>
</evidence>
<evidence type="ECO:0000256" key="15">
    <source>
        <dbReference type="SAM" id="SignalP"/>
    </source>
</evidence>
<dbReference type="InterPro" id="IPR036909">
    <property type="entry name" value="Cyt_c-like_dom_sf"/>
</dbReference>
<dbReference type="SUPFAM" id="SSF46626">
    <property type="entry name" value="Cytochrome c"/>
    <property type="match status" value="1"/>
</dbReference>
<gene>
    <name evidence="17" type="ORF">H0I76_14440</name>
</gene>
<evidence type="ECO:0000256" key="1">
    <source>
        <dbReference type="ARBA" id="ARBA00004370"/>
    </source>
</evidence>
<proteinExistence type="inferred from homology"/>
<dbReference type="InterPro" id="IPR021157">
    <property type="entry name" value="Cyt_c1_TM_anchor_C"/>
</dbReference>
<evidence type="ECO:0000256" key="5">
    <source>
        <dbReference type="ARBA" id="ARBA00022617"/>
    </source>
</evidence>
<evidence type="ECO:0000256" key="2">
    <source>
        <dbReference type="ARBA" id="ARBA00006488"/>
    </source>
</evidence>
<dbReference type="PANTHER" id="PTHR10266:SF3">
    <property type="entry name" value="CYTOCHROME C1, HEME PROTEIN, MITOCHONDRIAL"/>
    <property type="match status" value="1"/>
</dbReference>
<dbReference type="Gene3D" id="1.10.760.10">
    <property type="entry name" value="Cytochrome c-like domain"/>
    <property type="match status" value="1"/>
</dbReference>
<comment type="similarity">
    <text evidence="2">Belongs to the cytochrome c family.</text>
</comment>
<keyword evidence="15" id="KW-0732">Signal</keyword>
<dbReference type="GO" id="GO:0046872">
    <property type="term" value="F:metal ion binding"/>
    <property type="evidence" value="ECO:0007669"/>
    <property type="project" value="UniProtKB-KW"/>
</dbReference>
<dbReference type="Pfam" id="PF02167">
    <property type="entry name" value="Cytochrom_C1"/>
    <property type="match status" value="1"/>
</dbReference>
<feature type="chain" id="PRO_5035154411" description="Cytochrome c1" evidence="15">
    <location>
        <begin position="24"/>
        <end position="278"/>
    </location>
</feature>
<feature type="binding site" description="covalent" evidence="13">
    <location>
        <position position="64"/>
    </location>
    <ligand>
        <name>heme c</name>
        <dbReference type="ChEBI" id="CHEBI:61717"/>
    </ligand>
</feature>
<dbReference type="GO" id="GO:0020037">
    <property type="term" value="F:heme binding"/>
    <property type="evidence" value="ECO:0007669"/>
    <property type="project" value="InterPro"/>
</dbReference>
<feature type="binding site" description="covalent" evidence="13">
    <location>
        <position position="187"/>
    </location>
    <ligand>
        <name>heme c</name>
        <dbReference type="ChEBI" id="CHEBI:61717"/>
    </ligand>
</feature>
<keyword evidence="8 13" id="KW-0479">Metal-binding</keyword>
<evidence type="ECO:0000313" key="18">
    <source>
        <dbReference type="Proteomes" id="UP000655420"/>
    </source>
</evidence>
<evidence type="ECO:0000256" key="10">
    <source>
        <dbReference type="ARBA" id="ARBA00022989"/>
    </source>
</evidence>
<name>A0A8J7SFV6_9RHOB</name>
<keyword evidence="9" id="KW-0249">Electron transport</keyword>
<evidence type="ECO:0000256" key="11">
    <source>
        <dbReference type="ARBA" id="ARBA00023004"/>
    </source>
</evidence>
<keyword evidence="6" id="KW-0679">Respiratory chain</keyword>
<sequence length="278" mass="29835">MLKSRIIPAMLAASLALPGAALAAGGETHIENVAFSFEGPFGTYDQHQLQRGFQVFNEVCAACHGLKYVAFRDLTSATGPAFPEEQAKAFAANYEVFDPELDDTRPARLSDKFPPNTAAGAPDLSLMAKARAGFHGPFGLGLNQLFNGTGGPEYIYSLLTGYTGEEVEQAGTVLYENTAFPGGLISMVPPLSEGLIEYEAHSMGEGDGHGGGGHYSSPEATVEQMSKDVSAFLMWAAEPKMVERKEAGLRNVLMLIVLAVLLYYTNRKLWAPVKGKDH</sequence>
<comment type="cofactor">
    <cofactor evidence="13">
        <name>heme c</name>
        <dbReference type="ChEBI" id="CHEBI:61717"/>
    </cofactor>
    <text evidence="13">Binds 1 heme c group covalently per subunit.</text>
</comment>
<dbReference type="PROSITE" id="PS51007">
    <property type="entry name" value="CYTC"/>
    <property type="match status" value="1"/>
</dbReference>
<evidence type="ECO:0000256" key="8">
    <source>
        <dbReference type="ARBA" id="ARBA00022723"/>
    </source>
</evidence>
<evidence type="ECO:0000256" key="9">
    <source>
        <dbReference type="ARBA" id="ARBA00022982"/>
    </source>
</evidence>
<feature type="binding site" description="covalent" evidence="13">
    <location>
        <position position="63"/>
    </location>
    <ligand>
        <name>heme c</name>
        <dbReference type="ChEBI" id="CHEBI:61717"/>
    </ligand>
</feature>
<dbReference type="Proteomes" id="UP000655420">
    <property type="component" value="Unassembled WGS sequence"/>
</dbReference>
<dbReference type="InterPro" id="IPR009056">
    <property type="entry name" value="Cyt_c-like_dom"/>
</dbReference>
<reference evidence="17" key="1">
    <citation type="submission" date="2020-12" db="EMBL/GenBank/DDBJ databases">
        <title>Bacterial taxonomy.</title>
        <authorList>
            <person name="Pan X."/>
        </authorList>
    </citation>
    <scope>NUCLEOTIDE SEQUENCE</scope>
    <source>
        <strain evidence="17">M0105</strain>
    </source>
</reference>
<evidence type="ECO:0000256" key="13">
    <source>
        <dbReference type="PIRSR" id="PIRSR602326-1"/>
    </source>
</evidence>
<feature type="transmembrane region" description="Helical" evidence="14">
    <location>
        <begin position="247"/>
        <end position="264"/>
    </location>
</feature>
<feature type="domain" description="Cytochrome c" evidence="16">
    <location>
        <begin position="47"/>
        <end position="178"/>
    </location>
</feature>
<dbReference type="GO" id="GO:0016020">
    <property type="term" value="C:membrane"/>
    <property type="evidence" value="ECO:0007669"/>
    <property type="project" value="UniProtKB-SubCell"/>
</dbReference>
<evidence type="ECO:0000256" key="7">
    <source>
        <dbReference type="ARBA" id="ARBA00022692"/>
    </source>
</evidence>
<dbReference type="InterPro" id="IPR002326">
    <property type="entry name" value="Cyt_c1"/>
</dbReference>
<dbReference type="EMBL" id="JAEHHL010000008">
    <property type="protein sequence ID" value="MBK0400396.1"/>
    <property type="molecule type" value="Genomic_DNA"/>
</dbReference>
<keyword evidence="5 13" id="KW-0349">Heme</keyword>
<feature type="binding site" description="covalent" evidence="13">
    <location>
        <position position="60"/>
    </location>
    <ligand>
        <name>heme c</name>
        <dbReference type="ChEBI" id="CHEBI:61717"/>
    </ligand>
</feature>
<keyword evidence="10 14" id="KW-1133">Transmembrane helix</keyword>
<evidence type="ECO:0000256" key="3">
    <source>
        <dbReference type="ARBA" id="ARBA00016165"/>
    </source>
</evidence>
<evidence type="ECO:0000259" key="16">
    <source>
        <dbReference type="PROSITE" id="PS51007"/>
    </source>
</evidence>